<dbReference type="InterPro" id="IPR011009">
    <property type="entry name" value="Kinase-like_dom_sf"/>
</dbReference>
<feature type="region of interest" description="Disordered" evidence="2">
    <location>
        <begin position="413"/>
        <end position="470"/>
    </location>
</feature>
<gene>
    <name evidence="4" type="ORF">EVOR1521_LOCUS28306</name>
</gene>
<feature type="compositionally biased region" description="Basic residues" evidence="2">
    <location>
        <begin position="757"/>
        <end position="768"/>
    </location>
</feature>
<feature type="coiled-coil region" evidence="1">
    <location>
        <begin position="561"/>
        <end position="592"/>
    </location>
</feature>
<dbReference type="SUPFAM" id="SSF52540">
    <property type="entry name" value="P-loop containing nucleoside triphosphate hydrolases"/>
    <property type="match status" value="1"/>
</dbReference>
<comment type="caution">
    <text evidence="4">The sequence shown here is derived from an EMBL/GenBank/DDBJ whole genome shotgun (WGS) entry which is preliminary data.</text>
</comment>
<dbReference type="SMART" id="SM00220">
    <property type="entry name" value="S_TKc"/>
    <property type="match status" value="1"/>
</dbReference>
<feature type="compositionally biased region" description="Polar residues" evidence="2">
    <location>
        <begin position="1175"/>
        <end position="1195"/>
    </location>
</feature>
<feature type="compositionally biased region" description="Acidic residues" evidence="2">
    <location>
        <begin position="458"/>
        <end position="467"/>
    </location>
</feature>
<accession>A0AA36NBK8</accession>
<proteinExistence type="predicted"/>
<dbReference type="GO" id="GO:0005524">
    <property type="term" value="F:ATP binding"/>
    <property type="evidence" value="ECO:0007669"/>
    <property type="project" value="InterPro"/>
</dbReference>
<dbReference type="PANTHER" id="PTHR14919">
    <property type="entry name" value="KPL2-RELATED"/>
    <property type="match status" value="1"/>
</dbReference>
<dbReference type="Gene3D" id="3.40.50.300">
    <property type="entry name" value="P-loop containing nucleotide triphosphate hydrolases"/>
    <property type="match status" value="1"/>
</dbReference>
<dbReference type="Proteomes" id="UP001178507">
    <property type="component" value="Unassembled WGS sequence"/>
</dbReference>
<dbReference type="InterPro" id="IPR027417">
    <property type="entry name" value="P-loop_NTPase"/>
</dbReference>
<feature type="compositionally biased region" description="Low complexity" evidence="2">
    <location>
        <begin position="428"/>
        <end position="445"/>
    </location>
</feature>
<keyword evidence="5" id="KW-1185">Reference proteome</keyword>
<feature type="region of interest" description="Disordered" evidence="2">
    <location>
        <begin position="249"/>
        <end position="271"/>
    </location>
</feature>
<reference evidence="4" key="1">
    <citation type="submission" date="2023-08" db="EMBL/GenBank/DDBJ databases">
        <authorList>
            <person name="Chen Y."/>
            <person name="Shah S."/>
            <person name="Dougan E. K."/>
            <person name="Thang M."/>
            <person name="Chan C."/>
        </authorList>
    </citation>
    <scope>NUCLEOTIDE SEQUENCE</scope>
</reference>
<feature type="domain" description="Protein kinase" evidence="3">
    <location>
        <begin position="1228"/>
        <end position="1496"/>
    </location>
</feature>
<dbReference type="PROSITE" id="PS50011">
    <property type="entry name" value="PROTEIN_KINASE_DOM"/>
    <property type="match status" value="1"/>
</dbReference>
<dbReference type="EMBL" id="CAUJNA010003623">
    <property type="protein sequence ID" value="CAJ1406310.1"/>
    <property type="molecule type" value="Genomic_DNA"/>
</dbReference>
<dbReference type="GO" id="GO:0004672">
    <property type="term" value="F:protein kinase activity"/>
    <property type="evidence" value="ECO:0007669"/>
    <property type="project" value="InterPro"/>
</dbReference>
<feature type="region of interest" description="Disordered" evidence="2">
    <location>
        <begin position="1173"/>
        <end position="1199"/>
    </location>
</feature>
<name>A0AA36NBK8_9DINO</name>
<dbReference type="Pfam" id="PF00069">
    <property type="entry name" value="Pkinase"/>
    <property type="match status" value="1"/>
</dbReference>
<dbReference type="InterPro" id="IPR000719">
    <property type="entry name" value="Prot_kinase_dom"/>
</dbReference>
<dbReference type="PANTHER" id="PTHR14919:SF0">
    <property type="entry name" value="SPERM FLAGELLAR PROTEIN 2"/>
    <property type="match status" value="1"/>
</dbReference>
<keyword evidence="1" id="KW-0175">Coiled coil</keyword>
<feature type="region of interest" description="Disordered" evidence="2">
    <location>
        <begin position="655"/>
        <end position="693"/>
    </location>
</feature>
<dbReference type="SUPFAM" id="SSF56112">
    <property type="entry name" value="Protein kinase-like (PK-like)"/>
    <property type="match status" value="1"/>
</dbReference>
<feature type="region of interest" description="Disordered" evidence="2">
    <location>
        <begin position="745"/>
        <end position="780"/>
    </location>
</feature>
<protein>
    <recommendedName>
        <fullName evidence="3">Protein kinase domain-containing protein</fullName>
    </recommendedName>
</protein>
<organism evidence="4 5">
    <name type="scientific">Effrenium voratum</name>
    <dbReference type="NCBI Taxonomy" id="2562239"/>
    <lineage>
        <taxon>Eukaryota</taxon>
        <taxon>Sar</taxon>
        <taxon>Alveolata</taxon>
        <taxon>Dinophyceae</taxon>
        <taxon>Suessiales</taxon>
        <taxon>Symbiodiniaceae</taxon>
        <taxon>Effrenium</taxon>
    </lineage>
</organism>
<evidence type="ECO:0000256" key="2">
    <source>
        <dbReference type="SAM" id="MobiDB-lite"/>
    </source>
</evidence>
<evidence type="ECO:0000256" key="1">
    <source>
        <dbReference type="SAM" id="Coils"/>
    </source>
</evidence>
<dbReference type="InterPro" id="IPR052634">
    <property type="entry name" value="Sperm_flagellar-bone_growth"/>
</dbReference>
<sequence length="1509" mass="168899">MSAELDFVNGLPVNYRFGVIVSSMIDRMYKESPPLPPPAMPQVPLRLVITGKPFAGKKTVARRLAEAYNLEIIDLDDTVRECLAASKPDDYTRDRVNGELQAVGEELQSLLDAGEAVPDELYVKVVVTKIRTLFEGPAPAELEAAEYLEAEVVAEDAEAGTDVAAEAQPAVTEAEAAEAAEVAEVAEVAEAVPDAEGEGNRRSPGAEAEMETARTDLNRGWILVGFPDDAKRLALLERFLSGFVHPKARPTPKARELKAEAEVVAPRPAEEEEELVRQPGGYDLHFRLQLPLEESVRRACGRRIDPLTNLEYHIEDMPPPNEKTVIYERLQPADSLEKSTGTLTQRIHCFDVAQTEVDEILEHFGPFADVPRLVEVNATGSNDETFEAIEEQVALLLERKRGEIAKAEEERAKAEEARAAAEAEKAQAEAAAAEAAEAAEAADPEAAPPAAAPAAAADAEEATDEPLEPVKLQELPACVEKIEDQVFGLLMEEWRELQGDFISSLQQLFNWHRCHLADFRSGLFGMKQRFAEYLQRVDGKQAMVDDFVLSFNLFTEEYPDMRKQEATKAELHLRAEELHERLKQEVETQRSDNLAQLEVLQTSRWLESQTEVLASQVQHAVQLEVKRYHACCQLLSDFYHSALCLGLPEEHAPPPKVDVFAPEEPEEPDPKDKKKKDDKKKPKDAPEEPVISPEEKAAMRLCKFVPGESESEGRWEFPFLADLMGQASKAVWQLEDFVAPSIEVPEEEEEVKDPKAKAKAKGKAKAKAKAKEEEVKTEPPAPAPALFIDLQQALLAERVTFQHRLRMVHGWALRRLHQAASSTRTTYHQLNDWVLLRRHKDLEAVASLVDVIKEHVESEGFIKTKLSLKNAHLHRRPNTLLRAPTPPVVPPPVEGHAPFRWSIEQLENLLEVVSNATGALSPDIRMLPSYTMLGILHQLTSVEGSDKRTVRVPANWRNCGAAKLKSLLQTFEHPFSSSCVDLVDFLLHMCLLHSPLGWPSLNSLLEVRKALEPQVPRDASWPDFYVPMSEVEKLPLFDEPGEESFSKKFKPITSAAPGAFDRSKEQLRWVAKVLQRFRAPSREYEAWTLEAAWYDYRVRRHEETERLVEMLDDVRTTPSDTPRQQVEAIPALLAHEDTEKDPDDAVSTGASSCYRLRLLAVGDYDDMKATDRQITDSTHAPMSRNSTEEGSTSTPAVRMDNTEDEYMSDVFEDASPRNRIPPWDTSRYEKLRVLRAASKHWSSQIEIHFDTLQHRCVAVKRFTGQWIKAQMNLQEALMLEREGRPGSASDASGVFQDYNTGELLLLCKEELQRCLFDVCADLGPVGAEREREALEILRSLLATAADLERLGVVHGRIRTENAWLQTRGEKREVLLSDFGSDDSGGEDEAFRAPELVENAERSHATDLFSCGVIGYALAMGRYPWFSSVPGKCKAFGFARAEGIQRFLADPRCGASKEGRMSAEYKEILSCLLDMDPSRRQQKSMSMTASLSRSTILSSVTRLERGPHCL</sequence>
<feature type="compositionally biased region" description="Basic and acidic residues" evidence="2">
    <location>
        <begin position="413"/>
        <end position="427"/>
    </location>
</feature>
<dbReference type="Gene3D" id="1.10.510.10">
    <property type="entry name" value="Transferase(Phosphotransferase) domain 1"/>
    <property type="match status" value="1"/>
</dbReference>
<evidence type="ECO:0000313" key="5">
    <source>
        <dbReference type="Proteomes" id="UP001178507"/>
    </source>
</evidence>
<evidence type="ECO:0000259" key="3">
    <source>
        <dbReference type="PROSITE" id="PS50011"/>
    </source>
</evidence>
<evidence type="ECO:0000313" key="4">
    <source>
        <dbReference type="EMBL" id="CAJ1406310.1"/>
    </source>
</evidence>